<evidence type="ECO:0000313" key="7">
    <source>
        <dbReference type="Proteomes" id="UP000019184"/>
    </source>
</evidence>
<evidence type="ECO:0000256" key="1">
    <source>
        <dbReference type="ARBA" id="ARBA00007608"/>
    </source>
</evidence>
<comment type="cofactor">
    <cofactor evidence="4">
        <name>Mg(2+)</name>
        <dbReference type="ChEBI" id="CHEBI:18420"/>
    </cofactor>
</comment>
<dbReference type="InterPro" id="IPR033713">
    <property type="entry name" value="NudJ"/>
</dbReference>
<dbReference type="PROSITE" id="PS51462">
    <property type="entry name" value="NUDIX"/>
    <property type="match status" value="1"/>
</dbReference>
<evidence type="ECO:0000256" key="4">
    <source>
        <dbReference type="RuleBase" id="RU364043"/>
    </source>
</evidence>
<accession>A0A7U7J2P0</accession>
<evidence type="ECO:0000256" key="2">
    <source>
        <dbReference type="ARBA" id="ARBA00011245"/>
    </source>
</evidence>
<comment type="similarity">
    <text evidence="1 4">Belongs to the Nudix hydrolase family. NudJ subfamily.</text>
</comment>
<proteinExistence type="inferred from homology"/>
<reference evidence="6 7" key="1">
    <citation type="journal article" date="2014" name="ISME J.">
        <title>Candidatus Competibacter-lineage genomes retrieved from metagenomes reveal functional metabolic diversity.</title>
        <authorList>
            <person name="McIlroy S.J."/>
            <person name="Albertsen M."/>
            <person name="Andresen E.K."/>
            <person name="Saunders A.M."/>
            <person name="Kristiansen R."/>
            <person name="Stokholm-Bjerregaard M."/>
            <person name="Nielsen K.L."/>
            <person name="Nielsen P.H."/>
        </authorList>
    </citation>
    <scope>NUCLEOTIDE SEQUENCE [LARGE SCALE GENOMIC DNA]</scope>
    <source>
        <strain evidence="6 7">Run_B_J11</strain>
    </source>
</reference>
<dbReference type="SUPFAM" id="SSF55811">
    <property type="entry name" value="Nudix"/>
    <property type="match status" value="1"/>
</dbReference>
<keyword evidence="4" id="KW-0378">Hydrolase</keyword>
<dbReference type="GO" id="GO:0017110">
    <property type="term" value="F:nucleoside diphosphate phosphatase activity"/>
    <property type="evidence" value="ECO:0007669"/>
    <property type="project" value="InterPro"/>
</dbReference>
<dbReference type="Pfam" id="PF00293">
    <property type="entry name" value="NUDIX"/>
    <property type="match status" value="1"/>
</dbReference>
<evidence type="ECO:0000313" key="6">
    <source>
        <dbReference type="EMBL" id="CDH43518.1"/>
    </source>
</evidence>
<comment type="caution">
    <text evidence="6">The sequence shown here is derived from an EMBL/GenBank/DDBJ whole genome shotgun (WGS) entry which is preliminary data.</text>
</comment>
<dbReference type="InterPro" id="IPR000086">
    <property type="entry name" value="NUDIX_hydrolase_dom"/>
</dbReference>
<dbReference type="EMBL" id="CBTK010000028">
    <property type="protein sequence ID" value="CDH43518.1"/>
    <property type="molecule type" value="Genomic_DNA"/>
</dbReference>
<organism evidence="6 7">
    <name type="scientific">Candidatus Contendobacter odensis Run_B_J11</name>
    <dbReference type="NCBI Taxonomy" id="1400861"/>
    <lineage>
        <taxon>Bacteria</taxon>
        <taxon>Pseudomonadati</taxon>
        <taxon>Pseudomonadota</taxon>
        <taxon>Gammaproteobacteria</taxon>
        <taxon>Candidatus Competibacteraceae</taxon>
        <taxon>Candidatus Contendibacter</taxon>
    </lineage>
</organism>
<dbReference type="PANTHER" id="PTHR43222">
    <property type="entry name" value="NUDIX HYDROLASE 23"/>
    <property type="match status" value="1"/>
</dbReference>
<name>A0A7U7J2P0_9GAMM</name>
<comment type="subunit">
    <text evidence="2 4">Monomer.</text>
</comment>
<evidence type="ECO:0000259" key="5">
    <source>
        <dbReference type="PROSITE" id="PS51462"/>
    </source>
</evidence>
<gene>
    <name evidence="4" type="primary">nudJ</name>
    <name evidence="6" type="ORF">BN874_1230028</name>
</gene>
<dbReference type="Gene3D" id="3.90.79.10">
    <property type="entry name" value="Nucleoside Triphosphate Pyrophosphohydrolase"/>
    <property type="match status" value="1"/>
</dbReference>
<dbReference type="OrthoDB" id="8594221at2"/>
<protein>
    <recommendedName>
        <fullName evidence="3 4">Phosphatase NudJ</fullName>
        <ecNumber evidence="4">3.6.1.-</ecNumber>
    </recommendedName>
</protein>
<keyword evidence="7" id="KW-1185">Reference proteome</keyword>
<dbReference type="InterPro" id="IPR015797">
    <property type="entry name" value="NUDIX_hydrolase-like_dom_sf"/>
</dbReference>
<dbReference type="CDD" id="cd03675">
    <property type="entry name" value="NUDIX_Hydrolase"/>
    <property type="match status" value="1"/>
</dbReference>
<dbReference type="GO" id="GO:0017111">
    <property type="term" value="F:ribonucleoside triphosphate phosphatase activity"/>
    <property type="evidence" value="ECO:0007669"/>
    <property type="project" value="InterPro"/>
</dbReference>
<dbReference type="PANTHER" id="PTHR43222:SF11">
    <property type="entry name" value="PHOSPHATASE NUDJ"/>
    <property type="match status" value="1"/>
</dbReference>
<sequence>MDWDARLTVATLIEREGRFLLVEEYADGEELVYNQPAGHLDAHETLAAAAIRETLEETAWEVQVDAIVGLYYWTHPQGHTYIRTCFTGQALRHHPDQPLDHGIERALWLTREEIAALGPKLRSPMVLRCVDDYLTGQRYPLDLFSYL</sequence>
<evidence type="ECO:0000256" key="3">
    <source>
        <dbReference type="ARBA" id="ARBA00015552"/>
    </source>
</evidence>
<dbReference type="RefSeq" id="WP_034430581.1">
    <property type="nucleotide sequence ID" value="NZ_CBTK010000028.1"/>
</dbReference>
<dbReference type="Proteomes" id="UP000019184">
    <property type="component" value="Unassembled WGS sequence"/>
</dbReference>
<dbReference type="EC" id="3.6.1.-" evidence="4"/>
<dbReference type="AlphaFoldDB" id="A0A7U7J2P0"/>
<keyword evidence="4" id="KW-0460">Magnesium</keyword>
<dbReference type="GO" id="GO:0004787">
    <property type="term" value="F:thiamine diphosphate phosphatase activity"/>
    <property type="evidence" value="ECO:0007669"/>
    <property type="project" value="InterPro"/>
</dbReference>
<feature type="domain" description="Nudix hydrolase" evidence="5">
    <location>
        <begin position="4"/>
        <end position="131"/>
    </location>
</feature>